<dbReference type="CDD" id="cd22823">
    <property type="entry name" value="Gal_Rha_Lectin"/>
    <property type="match status" value="1"/>
</dbReference>
<keyword evidence="2" id="KW-0812">Transmembrane</keyword>
<organism evidence="4 5">
    <name type="scientific">Elysia crispata</name>
    <name type="common">lettuce slug</name>
    <dbReference type="NCBI Taxonomy" id="231223"/>
    <lineage>
        <taxon>Eukaryota</taxon>
        <taxon>Metazoa</taxon>
        <taxon>Spiralia</taxon>
        <taxon>Lophotrochozoa</taxon>
        <taxon>Mollusca</taxon>
        <taxon>Gastropoda</taxon>
        <taxon>Heterobranchia</taxon>
        <taxon>Euthyneura</taxon>
        <taxon>Panpulmonata</taxon>
        <taxon>Sacoglossa</taxon>
        <taxon>Placobranchoidea</taxon>
        <taxon>Plakobranchidae</taxon>
        <taxon>Elysia</taxon>
    </lineage>
</organism>
<protein>
    <submittedName>
        <fullName evidence="4">Uncharacterized protein</fullName>
    </submittedName>
</protein>
<gene>
    <name evidence="4" type="ORF">RRG08_023089</name>
</gene>
<evidence type="ECO:0000256" key="3">
    <source>
        <dbReference type="SAM" id="SignalP"/>
    </source>
</evidence>
<keyword evidence="5" id="KW-1185">Reference proteome</keyword>
<feature type="compositionally biased region" description="Low complexity" evidence="1">
    <location>
        <begin position="122"/>
        <end position="133"/>
    </location>
</feature>
<dbReference type="Proteomes" id="UP001283361">
    <property type="component" value="Unassembled WGS sequence"/>
</dbReference>
<reference evidence="4" key="1">
    <citation type="journal article" date="2023" name="G3 (Bethesda)">
        <title>A reference genome for the long-term kleptoplast-retaining sea slug Elysia crispata morphotype clarki.</title>
        <authorList>
            <person name="Eastman K.E."/>
            <person name="Pendleton A.L."/>
            <person name="Shaikh M.A."/>
            <person name="Suttiyut T."/>
            <person name="Ogas R."/>
            <person name="Tomko P."/>
            <person name="Gavelis G."/>
            <person name="Widhalm J.R."/>
            <person name="Wisecaver J.H."/>
        </authorList>
    </citation>
    <scope>NUCLEOTIDE SEQUENCE</scope>
    <source>
        <strain evidence="4">ECLA1</strain>
    </source>
</reference>
<evidence type="ECO:0000256" key="1">
    <source>
        <dbReference type="SAM" id="MobiDB-lite"/>
    </source>
</evidence>
<sequence length="412" mass="45302">MALQSWLKVALLFLLWLGAAYTADYTKSECFDPSEPNKQGTIVITCPENSVISIDDAIFGTNEWGVCIITEDDCTEQTKIFQVCDGQVNCTRTFKTFTRTCGYSTMLVLGYSCIRSFTDPPATPSTDTPVTVSHSWSSDDTIKPRQFPTNKPNQPGYPGSKSDSKDMEEIGLIIGCALTAFITVVFLIIAIVMVIRRLLQNDEKEGRDHASRSSGDCGSVCIKLDCLPCVSRTETTRKNSHDLRMRKKLDGSHSDESKLRVAPIGEESIADPCSILSESQDSISSGSIPGVEEKLSFQPHQQHGKMTPKKPHGEMQQYSQGGNAQKETWNQEERNKKGKFKACSSNPASSSRQDQDNENTLPSSSNKNLVLLQNETFFSEENNPTQVKNISSPSQHTFDAIAIPNTLGGSAC</sequence>
<feature type="compositionally biased region" description="Polar residues" evidence="1">
    <location>
        <begin position="343"/>
        <end position="367"/>
    </location>
</feature>
<name>A0AAE1ASZ0_9GAST</name>
<keyword evidence="2" id="KW-0472">Membrane</keyword>
<proteinExistence type="predicted"/>
<feature type="transmembrane region" description="Helical" evidence="2">
    <location>
        <begin position="170"/>
        <end position="195"/>
    </location>
</feature>
<comment type="caution">
    <text evidence="4">The sequence shown here is derived from an EMBL/GenBank/DDBJ whole genome shotgun (WGS) entry which is preliminary data.</text>
</comment>
<dbReference type="EMBL" id="JAWDGP010001332">
    <property type="protein sequence ID" value="KAK3792756.1"/>
    <property type="molecule type" value="Genomic_DNA"/>
</dbReference>
<evidence type="ECO:0000313" key="5">
    <source>
        <dbReference type="Proteomes" id="UP001283361"/>
    </source>
</evidence>
<dbReference type="AlphaFoldDB" id="A0AAE1ASZ0"/>
<keyword evidence="2" id="KW-1133">Transmembrane helix</keyword>
<feature type="chain" id="PRO_5042261884" evidence="3">
    <location>
        <begin position="23"/>
        <end position="412"/>
    </location>
</feature>
<feature type="signal peptide" evidence="3">
    <location>
        <begin position="1"/>
        <end position="22"/>
    </location>
</feature>
<feature type="compositionally biased region" description="Polar residues" evidence="1">
    <location>
        <begin position="316"/>
        <end position="328"/>
    </location>
</feature>
<feature type="region of interest" description="Disordered" evidence="1">
    <location>
        <begin position="122"/>
        <end position="163"/>
    </location>
</feature>
<accession>A0AAE1ASZ0</accession>
<evidence type="ECO:0000256" key="2">
    <source>
        <dbReference type="SAM" id="Phobius"/>
    </source>
</evidence>
<feature type="region of interest" description="Disordered" evidence="1">
    <location>
        <begin position="235"/>
        <end position="263"/>
    </location>
</feature>
<feature type="compositionally biased region" description="Basic and acidic residues" evidence="1">
    <location>
        <begin position="235"/>
        <end position="259"/>
    </location>
</feature>
<keyword evidence="3" id="KW-0732">Signal</keyword>
<evidence type="ECO:0000313" key="4">
    <source>
        <dbReference type="EMBL" id="KAK3792756.1"/>
    </source>
</evidence>
<feature type="region of interest" description="Disordered" evidence="1">
    <location>
        <begin position="297"/>
        <end position="367"/>
    </location>
</feature>